<dbReference type="OrthoDB" id="1095195at2"/>
<keyword evidence="2" id="KW-1185">Reference proteome</keyword>
<gene>
    <name evidence="1" type="ORF">COR50_01220</name>
</gene>
<dbReference type="RefSeq" id="WP_098192281.1">
    <property type="nucleotide sequence ID" value="NZ_CP023777.1"/>
</dbReference>
<proteinExistence type="predicted"/>
<protein>
    <recommendedName>
        <fullName evidence="3">PKD-like family protein</fullName>
    </recommendedName>
</protein>
<dbReference type="KEGG" id="cbae:COR50_01220"/>
<dbReference type="AlphaFoldDB" id="A0A291QPM9"/>
<dbReference type="Proteomes" id="UP000220133">
    <property type="component" value="Chromosome"/>
</dbReference>
<dbReference type="Pfam" id="PF16407">
    <property type="entry name" value="PKD_2"/>
    <property type="match status" value="1"/>
</dbReference>
<dbReference type="InterPro" id="IPR032183">
    <property type="entry name" value="PKD-like"/>
</dbReference>
<evidence type="ECO:0008006" key="3">
    <source>
        <dbReference type="Google" id="ProtNLM"/>
    </source>
</evidence>
<name>A0A291QPM9_9BACT</name>
<reference evidence="1 2" key="1">
    <citation type="submission" date="2017-10" db="EMBL/GenBank/DDBJ databases">
        <title>Paenichitinophaga pekingensis gen. nov., sp. nov., isolated from activated sludge.</title>
        <authorList>
            <person name="Jin D."/>
            <person name="Kong X."/>
            <person name="Deng Y."/>
            <person name="Bai Z."/>
        </authorList>
    </citation>
    <scope>NUCLEOTIDE SEQUENCE [LARGE SCALE GENOMIC DNA]</scope>
    <source>
        <strain evidence="1 2">13</strain>
    </source>
</reference>
<sequence length="477" mass="53298">MKKSILYILGIGLLYLTSCYKDKGNYDYVDVPPPVVTNLDTLYNVNAGDSLIIAPKVALAAGNDDYICEWKFYIPGDTGALEYEMKELRIVFGLGANRYPGLLRITDQNTGMKYFYNFTVVGKTEFTQGTLVFSDNGDHSTLSFIKPDGTVQAGIFEAINRKQLAGGASQLLHLQNRNYMNVLTAYWLISKDDPDGGVQIDANTLQELKTLRAHFYEPPATINVGQMYSHPFGTINGIINDQLYIGSQETAPFATYYGYFGAQVNGKYAMHQSYVHNIAENPYGGYYLAFEKDKHYFMRFTNNTFMDTTYELGPTKLDSAFNPKDLGMDLIHMTRFSDEEIYALCDSSGLLKELKFSVEFNNGGTVFHASSMRDFVKPELISAATLWATSPIGVIYFSSNDKVYRYNPLNEEVVALTTDFNGKAVSLLKVQDNGNLLIVGVEGSIYYLDISVGHQGDMKDKIDGIPGQPKDIFVRLN</sequence>
<evidence type="ECO:0000313" key="1">
    <source>
        <dbReference type="EMBL" id="ATL45891.1"/>
    </source>
</evidence>
<organism evidence="1 2">
    <name type="scientific">Chitinophaga caeni</name>
    <dbReference type="NCBI Taxonomy" id="2029983"/>
    <lineage>
        <taxon>Bacteria</taxon>
        <taxon>Pseudomonadati</taxon>
        <taxon>Bacteroidota</taxon>
        <taxon>Chitinophagia</taxon>
        <taxon>Chitinophagales</taxon>
        <taxon>Chitinophagaceae</taxon>
        <taxon>Chitinophaga</taxon>
    </lineage>
</organism>
<dbReference type="SUPFAM" id="SSF101898">
    <property type="entry name" value="NHL repeat"/>
    <property type="match status" value="1"/>
</dbReference>
<dbReference type="EMBL" id="CP023777">
    <property type="protein sequence ID" value="ATL45891.1"/>
    <property type="molecule type" value="Genomic_DNA"/>
</dbReference>
<evidence type="ECO:0000313" key="2">
    <source>
        <dbReference type="Proteomes" id="UP000220133"/>
    </source>
</evidence>
<accession>A0A291QPM9</accession>